<keyword evidence="3" id="KW-1185">Reference proteome</keyword>
<feature type="chain" id="PRO_5046502372" evidence="1">
    <location>
        <begin position="37"/>
        <end position="208"/>
    </location>
</feature>
<feature type="signal peptide" evidence="1">
    <location>
        <begin position="1"/>
        <end position="36"/>
    </location>
</feature>
<accession>A0ABS1V477</accession>
<dbReference type="Proteomes" id="UP000606490">
    <property type="component" value="Unassembled WGS sequence"/>
</dbReference>
<dbReference type="EMBL" id="JAEUXJ010000005">
    <property type="protein sequence ID" value="MBL6456509.1"/>
    <property type="molecule type" value="Genomic_DNA"/>
</dbReference>
<keyword evidence="1" id="KW-0732">Signal</keyword>
<evidence type="ECO:0000313" key="2">
    <source>
        <dbReference type="EMBL" id="MBL6456509.1"/>
    </source>
</evidence>
<name>A0ABS1V477_9PROT</name>
<organism evidence="2 3">
    <name type="scientific">Belnapia mucosa</name>
    <dbReference type="NCBI Taxonomy" id="2804532"/>
    <lineage>
        <taxon>Bacteria</taxon>
        <taxon>Pseudomonadati</taxon>
        <taxon>Pseudomonadota</taxon>
        <taxon>Alphaproteobacteria</taxon>
        <taxon>Acetobacterales</taxon>
        <taxon>Roseomonadaceae</taxon>
        <taxon>Belnapia</taxon>
    </lineage>
</organism>
<sequence length="208" mass="22783">MVESRKVAKRWRKPLMRTRILLVLGLLLASVLPAAAQNRFNLVNSTGQTIEQVFVSPSRLTNWGSDVLGQNVLPPGQSVWIVPQLSDCVLDIRVVYQGGRAEERRQVNACSLSRVVWGGGPAGGGDPSFQFINSSGVVVNELYVSLSTDQNWGPDRLGRGTLPPGASMPVNLPAGRSCTVDIRVVYADGRALERRRVETCSIRELNFR</sequence>
<evidence type="ECO:0000256" key="1">
    <source>
        <dbReference type="SAM" id="SignalP"/>
    </source>
</evidence>
<gene>
    <name evidence="2" type="ORF">JMJ55_14340</name>
</gene>
<evidence type="ECO:0000313" key="3">
    <source>
        <dbReference type="Proteomes" id="UP000606490"/>
    </source>
</evidence>
<protein>
    <submittedName>
        <fullName evidence="2">Tat pathway signal protein</fullName>
    </submittedName>
</protein>
<reference evidence="2 3" key="1">
    <citation type="submission" date="2021-01" db="EMBL/GenBank/DDBJ databases">
        <title>Belnapia mucosa sp. nov. and Belnapia arida sp. nov., isolated from the Tabernas Desert (Almeria, Spain).</title>
        <authorList>
            <person name="Molina-Menor E."/>
            <person name="Vidal-Verdu A."/>
            <person name="Calonge A."/>
            <person name="Satari L."/>
            <person name="Pereto Magraner J."/>
            <person name="Porcar Miralles M."/>
        </authorList>
    </citation>
    <scope>NUCLEOTIDE SEQUENCE [LARGE SCALE GENOMIC DNA]</scope>
    <source>
        <strain evidence="2 3">T6</strain>
    </source>
</reference>
<proteinExistence type="predicted"/>
<comment type="caution">
    <text evidence="2">The sequence shown here is derived from an EMBL/GenBank/DDBJ whole genome shotgun (WGS) entry which is preliminary data.</text>
</comment>